<sequence>VLYISMCIYIVYSSDDKFLEVISPAGTFKGTALLSLQGHIYTAYLAIPYALPPVGRLRFAKPKPYPKMEHVFDATHIAPTCIQPSGIDLGSPSQEDCLYLNVYVPDQDTEVEPILKKVFVFIHGGGFFMGSSREYMPGDLVAVGDVLVVTFNYRLSWLGFVKGNTSELPGNQGMWDQLMALQWVKDNIKSFGGDPEDITVGGNSMGSESISALSIIPHGMGLFTKALLMSGAMFSSPSTPGSSDVLLDLLTDRVGCKLESIDHTVRCLRELPADKFILPVEGRLTNKFTTIDLDLFPFPITDLIKDKEYLRKVGFYNRDYIVSLTNNEGAVEFFGPFDLGADPDTMSASFLSQKFNIPVSVCEKILAWYQQPDHFTFNPAYDILDDYILAAPTYKFLQVAVSDINETDQDKNGNSYFLYFDHLPSYLPSALQGICHGMDLMYLFDLQPDQMLQYYYNLHTSDEFSDVDFQMKNTYIGMLTDFMKSGDPSVTLREKFNVQWSAFDLKSENCLSFGPIPSVK</sequence>
<protein>
    <recommendedName>
        <fullName evidence="1">Carboxylesterase type B domain-containing protein</fullName>
    </recommendedName>
</protein>
<gene>
    <name evidence="2" type="primary">ORF50473</name>
</gene>
<dbReference type="ESTHER" id="9eupu-a0a0b6z7y7">
    <property type="family name" value="Carb_B_Mollusca"/>
</dbReference>
<dbReference type="EMBL" id="HACG01017186">
    <property type="protein sequence ID" value="CEK64051.1"/>
    <property type="molecule type" value="Transcribed_RNA"/>
</dbReference>
<dbReference type="SUPFAM" id="SSF53474">
    <property type="entry name" value="alpha/beta-Hydrolases"/>
    <property type="match status" value="1"/>
</dbReference>
<name>A0A0B6Z7Y7_9EUPU</name>
<organism evidence="2">
    <name type="scientific">Arion vulgaris</name>
    <dbReference type="NCBI Taxonomy" id="1028688"/>
    <lineage>
        <taxon>Eukaryota</taxon>
        <taxon>Metazoa</taxon>
        <taxon>Spiralia</taxon>
        <taxon>Lophotrochozoa</taxon>
        <taxon>Mollusca</taxon>
        <taxon>Gastropoda</taxon>
        <taxon>Heterobranchia</taxon>
        <taxon>Euthyneura</taxon>
        <taxon>Panpulmonata</taxon>
        <taxon>Eupulmonata</taxon>
        <taxon>Stylommatophora</taxon>
        <taxon>Helicina</taxon>
        <taxon>Arionoidea</taxon>
        <taxon>Arionidae</taxon>
        <taxon>Arion</taxon>
    </lineage>
</organism>
<dbReference type="InterPro" id="IPR002018">
    <property type="entry name" value="CarbesteraseB"/>
</dbReference>
<dbReference type="Gene3D" id="3.40.50.1820">
    <property type="entry name" value="alpha/beta hydrolase"/>
    <property type="match status" value="1"/>
</dbReference>
<dbReference type="AlphaFoldDB" id="A0A0B6Z7Y7"/>
<accession>A0A0B6Z7Y7</accession>
<proteinExistence type="predicted"/>
<feature type="non-terminal residue" evidence="2">
    <location>
        <position position="1"/>
    </location>
</feature>
<reference evidence="2" key="1">
    <citation type="submission" date="2014-12" db="EMBL/GenBank/DDBJ databases">
        <title>Insight into the proteome of Arion vulgaris.</title>
        <authorList>
            <person name="Aradska J."/>
            <person name="Bulat T."/>
            <person name="Smidak R."/>
            <person name="Sarate P."/>
            <person name="Gangsoo J."/>
            <person name="Sialana F."/>
            <person name="Bilban M."/>
            <person name="Lubec G."/>
        </authorList>
    </citation>
    <scope>NUCLEOTIDE SEQUENCE</scope>
    <source>
        <tissue evidence="2">Skin</tissue>
    </source>
</reference>
<dbReference type="InterPro" id="IPR050309">
    <property type="entry name" value="Type-B_Carboxylest/Lipase"/>
</dbReference>
<evidence type="ECO:0000313" key="2">
    <source>
        <dbReference type="EMBL" id="CEK64051.1"/>
    </source>
</evidence>
<evidence type="ECO:0000259" key="1">
    <source>
        <dbReference type="Pfam" id="PF00135"/>
    </source>
</evidence>
<dbReference type="InterPro" id="IPR029058">
    <property type="entry name" value="AB_hydrolase_fold"/>
</dbReference>
<feature type="domain" description="Carboxylesterase type B" evidence="1">
    <location>
        <begin position="24"/>
        <end position="515"/>
    </location>
</feature>
<dbReference type="InterPro" id="IPR019819">
    <property type="entry name" value="Carboxylesterase_B_CS"/>
</dbReference>
<dbReference type="PANTHER" id="PTHR11559">
    <property type="entry name" value="CARBOXYLESTERASE"/>
    <property type="match status" value="1"/>
</dbReference>
<dbReference type="Pfam" id="PF00135">
    <property type="entry name" value="COesterase"/>
    <property type="match status" value="1"/>
</dbReference>
<feature type="non-terminal residue" evidence="2">
    <location>
        <position position="520"/>
    </location>
</feature>
<dbReference type="PROSITE" id="PS00941">
    <property type="entry name" value="CARBOXYLESTERASE_B_2"/>
    <property type="match status" value="1"/>
</dbReference>